<keyword evidence="12" id="KW-1185">Reference proteome</keyword>
<dbReference type="FunFam" id="3.40.50.300:FF:001660">
    <property type="entry name" value="NF-X1 finger and helicase protein, putative"/>
    <property type="match status" value="1"/>
</dbReference>
<sequence>MVDQKFCHAFQVGACTRGEACRYAHKLDPNFKRKACAHFAKNKCNRGKDCKFSHAKEDIDLLKATSGASVPGGTSAGASGSVSTATTEAQFKQWRYNIPIPDASRGKTRPLGGPAMSNFCKQALALVSGEAGLMQEVISLLASEGGSQRLTEVVDQGFEGLNEAQTAHIFDAQILPFFQAISHKNVLASVIMNGRVMTIYNIIYGGDGQRVVSLFAAVTRHLQSLQLLDAENSQVANLQSVLAIETSLAVLHKLIEVNTEAQVHDGLKLVGETFSTILEEPLPETAAFAFKPAQKCLRRIEQRLGLGQALPESKDYVKTVGHRATFELARELPGELSEDGPRHDNDNVDIRRISILPTVQEIQSSRTEYLPPADPRKWHIGGLRGLLDRHFRLLREDTVGQLRDAAKFELERLQNPRPQDGNNRREHQGARTFVYENVTLSDLAFDAYGGMEFVLSFDQPKDLHSKSEDEHREWWQSSKRLGYEALICLLSSEGSVTFFVVSRVPMKKKKKDDEDTDTVQLHKQYNLWSNQERANVIAKPVEQSDVHALLDKLLHSNTEQYSLVEFPGILLPAFRPTLQAMQRLSDSLDVPFPEILAPISTPANPSREAAIDLPAYAMKPGFRFNLSGVTEPGFNLHLTPAQNMDAMAEELAIYSTLDPGQAQAVVSSLSRSLALIQGPPGTGKSYTGVQLIKILLDNRAAGELGPLICVCYTNHALDQGLERLVDEGVKHVVRIGGSSKSERLAEVNLRAVTQRLDLTKTEKGDRWSLWKNIEAEAEEINRILSQIRQLGAEDAVAAHLEMHNPKHYENLFGGEDEDGWQISGRHRGSVLDSWLKSAAWGQGRPRSVDVLQDVHVGNMTGFERRILHQSWLDNIQEDLQDMLRRALSEYNRVKQQHDLISTELDLRVLRQANIIGITTSGLAKNLDLIRRTGAKVLVCEEAGEVLESHLLTALLPTVEHAILIGDHQQLRPHIQNHDLSSESKSGLQYSFDVSLFERLVQPRDILAQPLPYCTLSVQRRMHPSISQLVRKTLYPQLEDAPSVMSYPNVVGMRQRLFWMHHEHKENGAEGAISMSHTNDFEVGMVASLVTHLVHQGIYASDEIAVITLYLGQLRKIRNKLGSTFNIVLNERDVEDLQKQADTDPDDGELVIEKLTRPSSIARGTLLQALRVATVDNFQGEEAKVIIISLVRSNAKNNPGFLKTSNRINVLLSRAKHGMYIIGNSNTTSNVEMWSAVLDIFRGDGNFGNALELCCPRHEATPLSVNATFCQNCATGNIKSMTVDFIMFETYADINLDDNPCIFTACGHIFTIGSMDGIMDMPKHYVIDTETDKPRALKTSSEPFSSGELKVCPACRSSLRSVARYGRIVRRALLDESAKKLTAWSNSTHATLEERLAQDQEKLLVSLDRSRKPGQDLKLLGQVSEQVKAVKRLSTVSRYQKIIATRNKIQAFAKKLGKDEQPYQRVRNLVETVRRQHQDSSMAEFDFSSAELQLREHLQATSLLVRCEIILLSDVVSMHDKTPAGRMKGTLQIDFTANRTRCDLLVKEAQSTQNFRQAVEGDIFWARFAAMECGNIDATAEGAQPGALHVQEVLNKAGFDRLDSADKVCKSFVGKDVNPTKGLKDEIVDVRRMLNKGVSTSEMKMVVAAMAREFSGTGHWYRCVNGHPFTVGECGMPMQLARCPACGAGIGGQNHQATAGVEHARDIEEDFGNMHL</sequence>
<evidence type="ECO:0000256" key="3">
    <source>
        <dbReference type="ARBA" id="ARBA00022723"/>
    </source>
</evidence>
<dbReference type="GO" id="GO:0031048">
    <property type="term" value="P:regulatory ncRNA-mediated heterochromatin formation"/>
    <property type="evidence" value="ECO:0007669"/>
    <property type="project" value="TreeGrafter"/>
</dbReference>
<keyword evidence="5" id="KW-0547">Nucleotide-binding</keyword>
<feature type="domain" description="C3H1-type" evidence="9">
    <location>
        <begin position="30"/>
        <end position="57"/>
    </location>
</feature>
<keyword evidence="2" id="KW-0963">Cytoplasm</keyword>
<dbReference type="Pfam" id="PF13086">
    <property type="entry name" value="AAA_11"/>
    <property type="match status" value="1"/>
</dbReference>
<evidence type="ECO:0000256" key="6">
    <source>
        <dbReference type="ARBA" id="ARBA00022833"/>
    </source>
</evidence>
<evidence type="ECO:0000259" key="10">
    <source>
        <dbReference type="PROSITE" id="PS51981"/>
    </source>
</evidence>
<dbReference type="InterPro" id="IPR046439">
    <property type="entry name" value="ZF_RZ_dom"/>
</dbReference>
<feature type="zinc finger region" description="C3H1-type" evidence="8">
    <location>
        <begin position="30"/>
        <end position="57"/>
    </location>
</feature>
<dbReference type="PROSITE" id="PS50103">
    <property type="entry name" value="ZF_C3H1"/>
    <property type="match status" value="2"/>
</dbReference>
<name>A0AAI8VPL7_9PEZI</name>
<dbReference type="Pfam" id="PF13087">
    <property type="entry name" value="AAA_12"/>
    <property type="match status" value="1"/>
</dbReference>
<dbReference type="GO" id="GO:0008270">
    <property type="term" value="F:zinc ion binding"/>
    <property type="evidence" value="ECO:0007669"/>
    <property type="project" value="UniProtKB-KW"/>
</dbReference>
<dbReference type="GO" id="GO:0031380">
    <property type="term" value="C:nuclear RNA-directed RNA polymerase complex"/>
    <property type="evidence" value="ECO:0007669"/>
    <property type="project" value="TreeGrafter"/>
</dbReference>
<proteinExistence type="predicted"/>
<dbReference type="GO" id="GO:0002376">
    <property type="term" value="P:immune system process"/>
    <property type="evidence" value="ECO:0007669"/>
    <property type="project" value="UniProtKB-KW"/>
</dbReference>
<feature type="zinc finger region" description="C3H1-type" evidence="8">
    <location>
        <begin position="1"/>
        <end position="28"/>
    </location>
</feature>
<comment type="subcellular location">
    <subcellularLocation>
        <location evidence="1">Cytoplasm</location>
    </subcellularLocation>
</comment>
<evidence type="ECO:0000256" key="7">
    <source>
        <dbReference type="ARBA" id="ARBA00022859"/>
    </source>
</evidence>
<evidence type="ECO:0000313" key="11">
    <source>
        <dbReference type="EMBL" id="CAJ2511696.1"/>
    </source>
</evidence>
<dbReference type="CDD" id="cd18808">
    <property type="entry name" value="SF1_C_Upf1"/>
    <property type="match status" value="1"/>
</dbReference>
<dbReference type="Gene3D" id="4.10.1000.10">
    <property type="entry name" value="Zinc finger, CCCH-type"/>
    <property type="match status" value="1"/>
</dbReference>
<dbReference type="SMART" id="SM00356">
    <property type="entry name" value="ZnF_C3H1"/>
    <property type="match status" value="2"/>
</dbReference>
<keyword evidence="7" id="KW-0391">Immunity</keyword>
<dbReference type="GO" id="GO:0004386">
    <property type="term" value="F:helicase activity"/>
    <property type="evidence" value="ECO:0007669"/>
    <property type="project" value="InterPro"/>
</dbReference>
<dbReference type="EMBL" id="CAUWAG010000018">
    <property type="protein sequence ID" value="CAJ2511696.1"/>
    <property type="molecule type" value="Genomic_DNA"/>
</dbReference>
<keyword evidence="6 8" id="KW-0862">Zinc</keyword>
<dbReference type="PANTHER" id="PTHR10887:SF445">
    <property type="entry name" value="NFX1-TYPE ZINC FINGER-CONTAINING PROTEIN 1"/>
    <property type="match status" value="1"/>
</dbReference>
<accession>A0AAI8VPL7</accession>
<keyword evidence="5" id="KW-0347">Helicase</keyword>
<feature type="domain" description="C3H1-type" evidence="9">
    <location>
        <begin position="1"/>
        <end position="28"/>
    </location>
</feature>
<dbReference type="GO" id="GO:0005737">
    <property type="term" value="C:cytoplasm"/>
    <property type="evidence" value="ECO:0007669"/>
    <property type="project" value="UniProtKB-SubCell"/>
</dbReference>
<dbReference type="InterPro" id="IPR041679">
    <property type="entry name" value="DNA2/NAM7-like_C"/>
</dbReference>
<keyword evidence="5" id="KW-0067">ATP-binding</keyword>
<evidence type="ECO:0000256" key="5">
    <source>
        <dbReference type="ARBA" id="ARBA00022806"/>
    </source>
</evidence>
<keyword evidence="3 8" id="KW-0479">Metal-binding</keyword>
<evidence type="ECO:0000256" key="2">
    <source>
        <dbReference type="ARBA" id="ARBA00022490"/>
    </source>
</evidence>
<protein>
    <submittedName>
        <fullName evidence="11">Uu.00g073210.m01.CDS01</fullName>
    </submittedName>
</protein>
<comment type="caution">
    <text evidence="11">The sequence shown here is derived from an EMBL/GenBank/DDBJ whole genome shotgun (WGS) entry which is preliminary data.</text>
</comment>
<keyword evidence="4 8" id="KW-0863">Zinc-finger</keyword>
<evidence type="ECO:0000259" key="9">
    <source>
        <dbReference type="PROSITE" id="PS50103"/>
    </source>
</evidence>
<keyword evidence="5" id="KW-0378">Hydrolase</keyword>
<gene>
    <name evidence="11" type="ORF">KHLLAP_LOCUS12164</name>
</gene>
<evidence type="ECO:0000256" key="4">
    <source>
        <dbReference type="ARBA" id="ARBA00022771"/>
    </source>
</evidence>
<dbReference type="InterPro" id="IPR045055">
    <property type="entry name" value="DNA2/NAM7-like"/>
</dbReference>
<dbReference type="InterPro" id="IPR047187">
    <property type="entry name" value="SF1_C_Upf1"/>
</dbReference>
<dbReference type="InterPro" id="IPR027417">
    <property type="entry name" value="P-loop_NTPase"/>
</dbReference>
<dbReference type="InterPro" id="IPR041677">
    <property type="entry name" value="DNA2/NAM7_AAA_11"/>
</dbReference>
<dbReference type="Pfam" id="PF20173">
    <property type="entry name" value="ZnF_RZ-type"/>
    <property type="match status" value="1"/>
</dbReference>
<dbReference type="CDD" id="cd17936">
    <property type="entry name" value="EEXXEc_NFX1"/>
    <property type="match status" value="1"/>
</dbReference>
<dbReference type="SUPFAM" id="SSF52540">
    <property type="entry name" value="P-loop containing nucleoside triphosphate hydrolases"/>
    <property type="match status" value="1"/>
</dbReference>
<evidence type="ECO:0000313" key="12">
    <source>
        <dbReference type="Proteomes" id="UP001295740"/>
    </source>
</evidence>
<evidence type="ECO:0000256" key="1">
    <source>
        <dbReference type="ARBA" id="ARBA00004496"/>
    </source>
</evidence>
<dbReference type="PROSITE" id="PS51981">
    <property type="entry name" value="ZF_RZ"/>
    <property type="match status" value="1"/>
</dbReference>
<feature type="domain" description="RZ-type" evidence="10">
    <location>
        <begin position="1637"/>
        <end position="1713"/>
    </location>
</feature>
<dbReference type="Gene3D" id="3.40.50.300">
    <property type="entry name" value="P-loop containing nucleotide triphosphate hydrolases"/>
    <property type="match status" value="2"/>
</dbReference>
<evidence type="ECO:0000256" key="8">
    <source>
        <dbReference type="PROSITE-ProRule" id="PRU00723"/>
    </source>
</evidence>
<dbReference type="InterPro" id="IPR000571">
    <property type="entry name" value="Znf_CCCH"/>
</dbReference>
<reference evidence="11" key="1">
    <citation type="submission" date="2023-10" db="EMBL/GenBank/DDBJ databases">
        <authorList>
            <person name="Hackl T."/>
        </authorList>
    </citation>
    <scope>NUCLEOTIDE SEQUENCE</scope>
</reference>
<organism evidence="11 12">
    <name type="scientific">Anthostomella pinea</name>
    <dbReference type="NCBI Taxonomy" id="933095"/>
    <lineage>
        <taxon>Eukaryota</taxon>
        <taxon>Fungi</taxon>
        <taxon>Dikarya</taxon>
        <taxon>Ascomycota</taxon>
        <taxon>Pezizomycotina</taxon>
        <taxon>Sordariomycetes</taxon>
        <taxon>Xylariomycetidae</taxon>
        <taxon>Xylariales</taxon>
        <taxon>Xylariaceae</taxon>
        <taxon>Anthostomella</taxon>
    </lineage>
</organism>
<dbReference type="PANTHER" id="PTHR10887">
    <property type="entry name" value="DNA2/NAM7 HELICASE FAMILY"/>
    <property type="match status" value="1"/>
</dbReference>
<dbReference type="Proteomes" id="UP001295740">
    <property type="component" value="Unassembled WGS sequence"/>
</dbReference>